<reference evidence="4 5" key="1">
    <citation type="submission" date="2020-06" db="EMBL/GenBank/DDBJ databases">
        <title>Actinomadura xiongansis sp. nov., isolated from soil of Baiyangdian.</title>
        <authorList>
            <person name="Zhang X."/>
        </authorList>
    </citation>
    <scope>NUCLEOTIDE SEQUENCE [LARGE SCALE GENOMIC DNA]</scope>
    <source>
        <strain evidence="4 5">HBUM206468</strain>
    </source>
</reference>
<dbReference type="SUPFAM" id="SSF53041">
    <property type="entry name" value="Resolvase-like"/>
    <property type="match status" value="1"/>
</dbReference>
<evidence type="ECO:0000259" key="2">
    <source>
        <dbReference type="PROSITE" id="PS51736"/>
    </source>
</evidence>
<dbReference type="InterPro" id="IPR050639">
    <property type="entry name" value="SSR_resolvase"/>
</dbReference>
<dbReference type="InterPro" id="IPR038109">
    <property type="entry name" value="DNA_bind_recomb_sf"/>
</dbReference>
<protein>
    <submittedName>
        <fullName evidence="4">Recombinase family protein</fullName>
    </submittedName>
</protein>
<name>A0ABR7LIH1_9ACTN</name>
<dbReference type="SMART" id="SM00857">
    <property type="entry name" value="Resolvase"/>
    <property type="match status" value="1"/>
</dbReference>
<dbReference type="PROSITE" id="PS51736">
    <property type="entry name" value="RECOMBINASES_3"/>
    <property type="match status" value="1"/>
</dbReference>
<dbReference type="PANTHER" id="PTHR30461:SF23">
    <property type="entry name" value="DNA RECOMBINASE-RELATED"/>
    <property type="match status" value="1"/>
</dbReference>
<proteinExistence type="predicted"/>
<dbReference type="Proteomes" id="UP000805614">
    <property type="component" value="Unassembled WGS sequence"/>
</dbReference>
<dbReference type="PANTHER" id="PTHR30461">
    <property type="entry name" value="DNA-INVERTASE FROM LAMBDOID PROPHAGE"/>
    <property type="match status" value="1"/>
</dbReference>
<dbReference type="CDD" id="cd00338">
    <property type="entry name" value="Ser_Recombinase"/>
    <property type="match status" value="1"/>
</dbReference>
<dbReference type="InterPro" id="IPR006119">
    <property type="entry name" value="Resolv_N"/>
</dbReference>
<dbReference type="Gene3D" id="3.40.50.1390">
    <property type="entry name" value="Resolvase, N-terminal catalytic domain"/>
    <property type="match status" value="1"/>
</dbReference>
<feature type="domain" description="Recombinase" evidence="3">
    <location>
        <begin position="171"/>
        <end position="288"/>
    </location>
</feature>
<comment type="caution">
    <text evidence="4">The sequence shown here is derived from an EMBL/GenBank/DDBJ whole genome shotgun (WGS) entry which is preliminary data.</text>
</comment>
<gene>
    <name evidence="4" type="ORF">HKK74_02140</name>
</gene>
<sequence>MDAPESPIVRECVLYLRKSKGKAGLARQERDCRTYADRIGWRIVQVFTDKDSTAHRRVGAARPKRDDYQNMLTVLRADQRPVPLGVLSWHADRLDRDPGEAAEFTDIAAVGGHLVETPRAGAYDLGTPTGRKRFRDDVSHAAYEVDHLIERVESAKIEAAAEGRWLGGKRPFGFEADGETIRPKEAELIDVSSGQVLVGVSMLQLERDWRAAGSTTTGGKQPTANEIRRILLRPRNAGISVHRGREVGPARWLPVLLAGTYRPRWEAAEGKEREAIEAEWRAEAEARFRAVAVVLTDPNRRTSPGPERRWLGSGQYRCGYPIAEAEECGRPSKMGTAGNGSRAGRPTPAYRCSGPKRHVVRAAESLDDFVEEAIITRLSEPDAAATFAPPAARDDAAELHVRAATLRTRITEAGDMWEEGELTRAEYVERKGRLQGKLDRINEQIAASVQTSVFDGLLGVEDVAAAWDALSLSRKRAVLDALVTVTILPAPRGRPKGWEPGKPYFNPGAVRLEWKPPASTAGRPRRRGPGAGTTVMGEE</sequence>
<dbReference type="InterPro" id="IPR036162">
    <property type="entry name" value="Resolvase-like_N_sf"/>
</dbReference>
<dbReference type="EMBL" id="JABVEC010000001">
    <property type="protein sequence ID" value="MBC6464305.1"/>
    <property type="molecule type" value="Genomic_DNA"/>
</dbReference>
<evidence type="ECO:0000259" key="3">
    <source>
        <dbReference type="PROSITE" id="PS51737"/>
    </source>
</evidence>
<dbReference type="PROSITE" id="PS51737">
    <property type="entry name" value="RECOMBINASE_DNA_BIND"/>
    <property type="match status" value="1"/>
</dbReference>
<evidence type="ECO:0000313" key="4">
    <source>
        <dbReference type="EMBL" id="MBC6464305.1"/>
    </source>
</evidence>
<dbReference type="Gene3D" id="3.90.1750.20">
    <property type="entry name" value="Putative Large Serine Recombinase, Chain B, Domain 2"/>
    <property type="match status" value="1"/>
</dbReference>
<dbReference type="Pfam" id="PF00239">
    <property type="entry name" value="Resolvase"/>
    <property type="match status" value="1"/>
</dbReference>
<feature type="region of interest" description="Disordered" evidence="1">
    <location>
        <begin position="515"/>
        <end position="539"/>
    </location>
</feature>
<evidence type="ECO:0000256" key="1">
    <source>
        <dbReference type="SAM" id="MobiDB-lite"/>
    </source>
</evidence>
<feature type="domain" description="Resolvase/invertase-type recombinase catalytic" evidence="2">
    <location>
        <begin position="11"/>
        <end position="163"/>
    </location>
</feature>
<dbReference type="InterPro" id="IPR011109">
    <property type="entry name" value="DNA_bind_recombinase_dom"/>
</dbReference>
<organism evidence="4 5">
    <name type="scientific">Actinomadura alba</name>
    <dbReference type="NCBI Taxonomy" id="406431"/>
    <lineage>
        <taxon>Bacteria</taxon>
        <taxon>Bacillati</taxon>
        <taxon>Actinomycetota</taxon>
        <taxon>Actinomycetes</taxon>
        <taxon>Streptosporangiales</taxon>
        <taxon>Thermomonosporaceae</taxon>
        <taxon>Actinomadura</taxon>
    </lineage>
</organism>
<evidence type="ECO:0000313" key="5">
    <source>
        <dbReference type="Proteomes" id="UP000805614"/>
    </source>
</evidence>
<dbReference type="RefSeq" id="WP_187241237.1">
    <property type="nucleotide sequence ID" value="NZ_BAAAOK010000011.1"/>
</dbReference>
<accession>A0ABR7LIH1</accession>
<keyword evidence="5" id="KW-1185">Reference proteome</keyword>